<dbReference type="AlphaFoldDB" id="A0A0J6WKL3"/>
<evidence type="ECO:0000313" key="2">
    <source>
        <dbReference type="Proteomes" id="UP000036176"/>
    </source>
</evidence>
<dbReference type="Proteomes" id="UP000036176">
    <property type="component" value="Unassembled WGS sequence"/>
</dbReference>
<sequence>MSERYDVPGRATRLFNGLIRRLAERGVSVQGSTAVRVRGRTSGEVRSVVVNLLTVDGRDYLVSPRGNTQWARNVRAAGEVETGPRDRLRRRGVVEVPDDAKPALLRRYLDRWYWQVKGHTGGLTPASSDGQIRGVAASIPVFELTG</sequence>
<dbReference type="PATRIC" id="fig|1800.3.peg.1432"/>
<evidence type="ECO:0000313" key="1">
    <source>
        <dbReference type="EMBL" id="KMO83164.1"/>
    </source>
</evidence>
<keyword evidence="2" id="KW-1185">Reference proteome</keyword>
<reference evidence="1 2" key="1">
    <citation type="journal article" date="2015" name="Genome Biol. Evol.">
        <title>Characterization of Three Mycobacterium spp. with Potential Use in Bioremediation by Genome Sequencing and Comparative Genomics.</title>
        <authorList>
            <person name="Das S."/>
            <person name="Pettersson B.M."/>
            <person name="Behra P.R."/>
            <person name="Ramesh M."/>
            <person name="Dasgupta S."/>
            <person name="Bhattacharya A."/>
            <person name="Kirsebom L.A."/>
        </authorList>
    </citation>
    <scope>NUCLEOTIDE SEQUENCE [LARGE SCALE GENOMIC DNA]</scope>
    <source>
        <strain evidence="1 2">DSM 44219</strain>
    </source>
</reference>
<protein>
    <recommendedName>
        <fullName evidence="3">Deazaflavin-dependent oxidoreductase, nitroreductase family</fullName>
    </recommendedName>
</protein>
<dbReference type="InterPro" id="IPR012349">
    <property type="entry name" value="Split_barrel_FMN-bd"/>
</dbReference>
<evidence type="ECO:0008006" key="3">
    <source>
        <dbReference type="Google" id="ProtNLM"/>
    </source>
</evidence>
<organism evidence="1 2">
    <name type="scientific">Mycolicibacterium chubuense</name>
    <name type="common">Mycobacterium chubuense</name>
    <dbReference type="NCBI Taxonomy" id="1800"/>
    <lineage>
        <taxon>Bacteria</taxon>
        <taxon>Bacillati</taxon>
        <taxon>Actinomycetota</taxon>
        <taxon>Actinomycetes</taxon>
        <taxon>Mycobacteriales</taxon>
        <taxon>Mycobacteriaceae</taxon>
        <taxon>Mycolicibacterium</taxon>
    </lineage>
</organism>
<accession>A0A0J6WKL3</accession>
<dbReference type="RefSeq" id="WP_048417490.1">
    <property type="nucleotide sequence ID" value="NZ_JYNX01000025.1"/>
</dbReference>
<comment type="caution">
    <text evidence="1">The sequence shown here is derived from an EMBL/GenBank/DDBJ whole genome shotgun (WGS) entry which is preliminary data.</text>
</comment>
<proteinExistence type="predicted"/>
<dbReference type="Gene3D" id="2.30.110.10">
    <property type="entry name" value="Electron Transport, Fmn-binding Protein, Chain A"/>
    <property type="match status" value="1"/>
</dbReference>
<name>A0A0J6WKL3_MYCCU</name>
<dbReference type="EMBL" id="JYNX01000025">
    <property type="protein sequence ID" value="KMO83164.1"/>
    <property type="molecule type" value="Genomic_DNA"/>
</dbReference>
<gene>
    <name evidence="1" type="ORF">MCHUDSM44219_01423</name>
</gene>
<dbReference type="OrthoDB" id="5186446at2"/>